<keyword evidence="5 11" id="KW-0862">Zinc</keyword>
<comment type="domain">
    <text evidence="11">The PHD-type zinc finger mediates the binding to H3K4me3.</text>
</comment>
<evidence type="ECO:0000256" key="12">
    <source>
        <dbReference type="SAM" id="MobiDB-lite"/>
    </source>
</evidence>
<keyword evidence="3 11" id="KW-0479">Metal-binding</keyword>
<comment type="subcellular location">
    <subcellularLocation>
        <location evidence="1 11">Nucleus</location>
    </subcellularLocation>
</comment>
<dbReference type="InterPro" id="IPR001965">
    <property type="entry name" value="Znf_PHD"/>
</dbReference>
<dbReference type="InterPro" id="IPR019787">
    <property type="entry name" value="Znf_PHD-finger"/>
</dbReference>
<dbReference type="InterPro" id="IPR019786">
    <property type="entry name" value="Zinc_finger_PHD-type_CS"/>
</dbReference>
<protein>
    <recommendedName>
        <fullName evidence="11">PHD finger protein ALFIN-LIKE</fullName>
    </recommendedName>
</protein>
<dbReference type="Pfam" id="PF12165">
    <property type="entry name" value="Alfin"/>
    <property type="match status" value="1"/>
</dbReference>
<evidence type="ECO:0000256" key="5">
    <source>
        <dbReference type="ARBA" id="ARBA00022833"/>
    </source>
</evidence>
<dbReference type="PANTHER" id="PTHR12321">
    <property type="entry name" value="CPG BINDING PROTEIN"/>
    <property type="match status" value="1"/>
</dbReference>
<feature type="region of interest" description="Disordered" evidence="12">
    <location>
        <begin position="121"/>
        <end position="162"/>
    </location>
</feature>
<dbReference type="GO" id="GO:0008270">
    <property type="term" value="F:zinc ion binding"/>
    <property type="evidence" value="ECO:0007669"/>
    <property type="project" value="UniProtKB-KW"/>
</dbReference>
<dbReference type="EMBL" id="CACTIH010003668">
    <property type="protein sequence ID" value="CAA2981322.1"/>
    <property type="molecule type" value="Genomic_DNA"/>
</dbReference>
<comment type="similarity">
    <text evidence="2 11">Belongs to the Alfin family.</text>
</comment>
<evidence type="ECO:0000256" key="4">
    <source>
        <dbReference type="ARBA" id="ARBA00022771"/>
    </source>
</evidence>
<feature type="non-terminal residue" evidence="14">
    <location>
        <position position="221"/>
    </location>
</feature>
<keyword evidence="7 11" id="KW-0805">Transcription regulation</keyword>
<keyword evidence="9 11" id="KW-0539">Nucleus</keyword>
<keyword evidence="4 10" id="KW-0863">Zinc-finger</keyword>
<feature type="compositionally biased region" description="Polar residues" evidence="12">
    <location>
        <begin position="124"/>
        <end position="136"/>
    </location>
</feature>
<dbReference type="GO" id="GO:0006355">
    <property type="term" value="P:regulation of DNA-templated transcription"/>
    <property type="evidence" value="ECO:0007669"/>
    <property type="project" value="UniProtKB-UniRule"/>
</dbReference>
<dbReference type="GO" id="GO:0003712">
    <property type="term" value="F:transcription coregulator activity"/>
    <property type="evidence" value="ECO:0007669"/>
    <property type="project" value="TreeGrafter"/>
</dbReference>
<organism evidence="14 15">
    <name type="scientific">Olea europaea subsp. europaea</name>
    <dbReference type="NCBI Taxonomy" id="158383"/>
    <lineage>
        <taxon>Eukaryota</taxon>
        <taxon>Viridiplantae</taxon>
        <taxon>Streptophyta</taxon>
        <taxon>Embryophyta</taxon>
        <taxon>Tracheophyta</taxon>
        <taxon>Spermatophyta</taxon>
        <taxon>Magnoliopsida</taxon>
        <taxon>eudicotyledons</taxon>
        <taxon>Gunneridae</taxon>
        <taxon>Pentapetalae</taxon>
        <taxon>asterids</taxon>
        <taxon>lamiids</taxon>
        <taxon>Lamiales</taxon>
        <taxon>Oleaceae</taxon>
        <taxon>Oleeae</taxon>
        <taxon>Olea</taxon>
    </lineage>
</organism>
<evidence type="ECO:0000256" key="1">
    <source>
        <dbReference type="ARBA" id="ARBA00004123"/>
    </source>
</evidence>
<dbReference type="FunFam" id="3.30.40.10:FF:000306">
    <property type="entry name" value="PHD finger alfin-like protein"/>
    <property type="match status" value="1"/>
</dbReference>
<dbReference type="GO" id="GO:0042393">
    <property type="term" value="F:histone binding"/>
    <property type="evidence" value="ECO:0007669"/>
    <property type="project" value="UniProtKB-UniRule"/>
</dbReference>
<accession>A0A8S0RN78</accession>
<dbReference type="OrthoDB" id="436852at2759"/>
<keyword evidence="15" id="KW-1185">Reference proteome</keyword>
<dbReference type="InterPro" id="IPR021998">
    <property type="entry name" value="Alfin_N"/>
</dbReference>
<dbReference type="InterPro" id="IPR013083">
    <property type="entry name" value="Znf_RING/FYVE/PHD"/>
</dbReference>
<evidence type="ECO:0000256" key="3">
    <source>
        <dbReference type="ARBA" id="ARBA00022723"/>
    </source>
</evidence>
<evidence type="ECO:0000313" key="15">
    <source>
        <dbReference type="Proteomes" id="UP000594638"/>
    </source>
</evidence>
<dbReference type="PROSITE" id="PS01359">
    <property type="entry name" value="ZF_PHD_1"/>
    <property type="match status" value="1"/>
</dbReference>
<keyword evidence="8 11" id="KW-0804">Transcription</keyword>
<feature type="domain" description="PHD-type" evidence="13">
    <location>
        <begin position="164"/>
        <end position="216"/>
    </location>
</feature>
<keyword evidence="6 11" id="KW-0156">Chromatin regulator</keyword>
<evidence type="ECO:0000256" key="9">
    <source>
        <dbReference type="ARBA" id="ARBA00023242"/>
    </source>
</evidence>
<evidence type="ECO:0000256" key="7">
    <source>
        <dbReference type="ARBA" id="ARBA00023015"/>
    </source>
</evidence>
<reference evidence="14 15" key="1">
    <citation type="submission" date="2019-12" db="EMBL/GenBank/DDBJ databases">
        <authorList>
            <person name="Alioto T."/>
            <person name="Alioto T."/>
            <person name="Gomez Garrido J."/>
        </authorList>
    </citation>
    <scope>NUCLEOTIDE SEQUENCE [LARGE SCALE GENOMIC DNA]</scope>
</reference>
<dbReference type="SUPFAM" id="SSF57903">
    <property type="entry name" value="FYVE/PHD zinc finger"/>
    <property type="match status" value="1"/>
</dbReference>
<dbReference type="Pfam" id="PF00628">
    <property type="entry name" value="PHD"/>
    <property type="match status" value="1"/>
</dbReference>
<comment type="subunit">
    <text evidence="11">Interacts with H3K4me3 and to a lesser extent with H3K4me2.</text>
</comment>
<dbReference type="Gene3D" id="3.30.40.10">
    <property type="entry name" value="Zinc/RING finger domain, C3HC4 (zinc finger)"/>
    <property type="match status" value="1"/>
</dbReference>
<dbReference type="InterPro" id="IPR044104">
    <property type="entry name" value="PHD_AL_plant"/>
</dbReference>
<evidence type="ECO:0000256" key="8">
    <source>
        <dbReference type="ARBA" id="ARBA00023163"/>
    </source>
</evidence>
<evidence type="ECO:0000256" key="11">
    <source>
        <dbReference type="RuleBase" id="RU369089"/>
    </source>
</evidence>
<sequence>SFSSFLDTILSSRDTLTIEEVYEALFSKEMMELLVGDPTSSDVEEFYQRCDPEKENLCLYGFPSEQWDVSLPAEVVPPEIPEPALGINFARDGMQEKDWLALVAVNDLVLTRLTGAAKKKVTEKSSVSNHGSTKSKSNLKRGKPSKFEENDENEELDEEEEHGETLCGACGENYSSDEFWICCDMCERWFHGNCVKITPARAEHIKQYKCPLCSSKRAPRP</sequence>
<dbReference type="GO" id="GO:0005634">
    <property type="term" value="C:nucleus"/>
    <property type="evidence" value="ECO:0007669"/>
    <property type="project" value="UniProtKB-SubCell"/>
</dbReference>
<dbReference type="InterPro" id="IPR045104">
    <property type="entry name" value="Alfin"/>
</dbReference>
<proteinExistence type="inferred from homology"/>
<dbReference type="PROSITE" id="PS50016">
    <property type="entry name" value="ZF_PHD_2"/>
    <property type="match status" value="1"/>
</dbReference>
<evidence type="ECO:0000259" key="13">
    <source>
        <dbReference type="PROSITE" id="PS50016"/>
    </source>
</evidence>
<dbReference type="GO" id="GO:0006325">
    <property type="term" value="P:chromatin organization"/>
    <property type="evidence" value="ECO:0007669"/>
    <property type="project" value="UniProtKB-UniRule"/>
</dbReference>
<dbReference type="CDD" id="cd15613">
    <property type="entry name" value="PHD_AL_plant"/>
    <property type="match status" value="1"/>
</dbReference>
<evidence type="ECO:0000313" key="14">
    <source>
        <dbReference type="EMBL" id="CAA2981322.1"/>
    </source>
</evidence>
<evidence type="ECO:0000256" key="10">
    <source>
        <dbReference type="PROSITE-ProRule" id="PRU00146"/>
    </source>
</evidence>
<dbReference type="Proteomes" id="UP000594638">
    <property type="component" value="Unassembled WGS sequence"/>
</dbReference>
<dbReference type="SMART" id="SM00249">
    <property type="entry name" value="PHD"/>
    <property type="match status" value="1"/>
</dbReference>
<dbReference type="PANTHER" id="PTHR12321:SF98">
    <property type="entry name" value="PHD FINGER PROTEIN ALFIN-LIKE 5"/>
    <property type="match status" value="1"/>
</dbReference>
<dbReference type="AlphaFoldDB" id="A0A8S0RN78"/>
<evidence type="ECO:0000256" key="2">
    <source>
        <dbReference type="ARBA" id="ARBA00010445"/>
    </source>
</evidence>
<feature type="compositionally biased region" description="Acidic residues" evidence="12">
    <location>
        <begin position="149"/>
        <end position="162"/>
    </location>
</feature>
<dbReference type="InterPro" id="IPR011011">
    <property type="entry name" value="Znf_FYVE_PHD"/>
</dbReference>
<name>A0A8S0RN78_OLEEU</name>
<comment type="function">
    <text evidence="11">Histone-binding component that specifically recognizes H3 tails trimethylated on 'Lys-4' (H3K4me3), which mark transcription start sites of virtually all active genes.</text>
</comment>
<dbReference type="GO" id="GO:0000976">
    <property type="term" value="F:transcription cis-regulatory region binding"/>
    <property type="evidence" value="ECO:0007669"/>
    <property type="project" value="TreeGrafter"/>
</dbReference>
<evidence type="ECO:0000256" key="6">
    <source>
        <dbReference type="ARBA" id="ARBA00022853"/>
    </source>
</evidence>
<gene>
    <name evidence="14" type="ORF">OLEA9_A063747</name>
</gene>
<comment type="caution">
    <text evidence="14">The sequence shown here is derived from an EMBL/GenBank/DDBJ whole genome shotgun (WGS) entry which is preliminary data.</text>
</comment>
<dbReference type="Gramene" id="OE9A063747T2">
    <property type="protein sequence ID" value="OE9A063747C2"/>
    <property type="gene ID" value="OE9A063747"/>
</dbReference>